<dbReference type="PANTHER" id="PTHR43479">
    <property type="entry name" value="ACREF/ENVCD OPERON REPRESSOR-RELATED"/>
    <property type="match status" value="1"/>
</dbReference>
<dbReference type="PROSITE" id="PS50977">
    <property type="entry name" value="HTH_TETR_2"/>
    <property type="match status" value="1"/>
</dbReference>
<keyword evidence="1 2" id="KW-0238">DNA-binding</keyword>
<feature type="DNA-binding region" description="H-T-H motif" evidence="2">
    <location>
        <begin position="30"/>
        <end position="49"/>
    </location>
</feature>
<evidence type="ECO:0000313" key="4">
    <source>
        <dbReference type="EMBL" id="NJC21121.1"/>
    </source>
</evidence>
<dbReference type="Gene3D" id="1.10.357.10">
    <property type="entry name" value="Tetracycline Repressor, domain 2"/>
    <property type="match status" value="1"/>
</dbReference>
<dbReference type="Pfam" id="PF00440">
    <property type="entry name" value="TetR_N"/>
    <property type="match status" value="1"/>
</dbReference>
<dbReference type="InterPro" id="IPR009057">
    <property type="entry name" value="Homeodomain-like_sf"/>
</dbReference>
<dbReference type="PANTHER" id="PTHR43479:SF11">
    <property type="entry name" value="ACREF_ENVCD OPERON REPRESSOR-RELATED"/>
    <property type="match status" value="1"/>
</dbReference>
<dbReference type="AlphaFoldDB" id="A0A846RS37"/>
<gene>
    <name evidence="4" type="ORF">BJ994_000197</name>
</gene>
<dbReference type="InterPro" id="IPR041673">
    <property type="entry name" value="TetR_C_23"/>
</dbReference>
<reference evidence="4 5" key="1">
    <citation type="submission" date="2020-03" db="EMBL/GenBank/DDBJ databases">
        <title>Sequencing the genomes of 1000 actinobacteria strains.</title>
        <authorList>
            <person name="Klenk H.-P."/>
        </authorList>
    </citation>
    <scope>NUCLEOTIDE SEQUENCE [LARGE SCALE GENOMIC DNA]</scope>
    <source>
        <strain evidence="4 5">DSM 16403</strain>
    </source>
</reference>
<dbReference type="GO" id="GO:0003677">
    <property type="term" value="F:DNA binding"/>
    <property type="evidence" value="ECO:0007669"/>
    <property type="project" value="UniProtKB-UniRule"/>
</dbReference>
<protein>
    <submittedName>
        <fullName evidence="4">AcrR family transcriptional regulator</fullName>
    </submittedName>
</protein>
<evidence type="ECO:0000313" key="5">
    <source>
        <dbReference type="Proteomes" id="UP000547458"/>
    </source>
</evidence>
<evidence type="ECO:0000256" key="1">
    <source>
        <dbReference type="ARBA" id="ARBA00023125"/>
    </source>
</evidence>
<accession>A0A846RS37</accession>
<dbReference type="SUPFAM" id="SSF48498">
    <property type="entry name" value="Tetracyclin repressor-like, C-terminal domain"/>
    <property type="match status" value="1"/>
</dbReference>
<proteinExistence type="predicted"/>
<evidence type="ECO:0000256" key="2">
    <source>
        <dbReference type="PROSITE-ProRule" id="PRU00335"/>
    </source>
</evidence>
<feature type="domain" description="HTH tetR-type" evidence="3">
    <location>
        <begin position="7"/>
        <end position="67"/>
    </location>
</feature>
<dbReference type="InterPro" id="IPR050624">
    <property type="entry name" value="HTH-type_Tx_Regulator"/>
</dbReference>
<dbReference type="RefSeq" id="WP_167990509.1">
    <property type="nucleotide sequence ID" value="NZ_JAATJL010000001.1"/>
</dbReference>
<name>A0A846RS37_9MICC</name>
<comment type="caution">
    <text evidence="4">The sequence shown here is derived from an EMBL/GenBank/DDBJ whole genome shotgun (WGS) entry which is preliminary data.</text>
</comment>
<sequence>MPQKKSEATRSRLVVTALRLFRERGYDKTTMRTIAKEAGVSTGNAYYYFTSKDDLVQELYQSLQDEQRTRSLPLLRDGQNLGEHLRAILQTGVDVMGPYHDFGSNFISVAIQPSSNLSPFSSDSAVARAKSIALFNQAVTTARPQPPMAIRADLPELLWLVYMGVTLFWVYDRSPNQQRTRRLIDNAAPLIAKLVILSRLPVVRKIVDDVVQLIKNAKA</sequence>
<organism evidence="4 5">
    <name type="scientific">Arthrobacter pigmenti</name>
    <dbReference type="NCBI Taxonomy" id="271432"/>
    <lineage>
        <taxon>Bacteria</taxon>
        <taxon>Bacillati</taxon>
        <taxon>Actinomycetota</taxon>
        <taxon>Actinomycetes</taxon>
        <taxon>Micrococcales</taxon>
        <taxon>Micrococcaceae</taxon>
        <taxon>Arthrobacter</taxon>
    </lineage>
</organism>
<keyword evidence="5" id="KW-1185">Reference proteome</keyword>
<evidence type="ECO:0000259" key="3">
    <source>
        <dbReference type="PROSITE" id="PS50977"/>
    </source>
</evidence>
<dbReference type="Proteomes" id="UP000547458">
    <property type="component" value="Unassembled WGS sequence"/>
</dbReference>
<dbReference type="InterPro" id="IPR023772">
    <property type="entry name" value="DNA-bd_HTH_TetR-type_CS"/>
</dbReference>
<dbReference type="Pfam" id="PF17931">
    <property type="entry name" value="TetR_C_23"/>
    <property type="match status" value="1"/>
</dbReference>
<dbReference type="InterPro" id="IPR001647">
    <property type="entry name" value="HTH_TetR"/>
</dbReference>
<dbReference type="PRINTS" id="PR00455">
    <property type="entry name" value="HTHTETR"/>
</dbReference>
<dbReference type="InterPro" id="IPR036271">
    <property type="entry name" value="Tet_transcr_reg_TetR-rel_C_sf"/>
</dbReference>
<dbReference type="EMBL" id="JAATJL010000001">
    <property type="protein sequence ID" value="NJC21121.1"/>
    <property type="molecule type" value="Genomic_DNA"/>
</dbReference>
<dbReference type="PROSITE" id="PS01081">
    <property type="entry name" value="HTH_TETR_1"/>
    <property type="match status" value="1"/>
</dbReference>
<dbReference type="SUPFAM" id="SSF46689">
    <property type="entry name" value="Homeodomain-like"/>
    <property type="match status" value="1"/>
</dbReference>